<organism evidence="2 3">
    <name type="scientific">Paenibacillus agricola</name>
    <dbReference type="NCBI Taxonomy" id="2716264"/>
    <lineage>
        <taxon>Bacteria</taxon>
        <taxon>Bacillati</taxon>
        <taxon>Bacillota</taxon>
        <taxon>Bacilli</taxon>
        <taxon>Bacillales</taxon>
        <taxon>Paenibacillaceae</taxon>
        <taxon>Paenibacillus</taxon>
    </lineage>
</organism>
<dbReference type="PANTHER" id="PTHR30336">
    <property type="entry name" value="INNER MEMBRANE PROTEIN, PROBABLE PERMEASE"/>
    <property type="match status" value="1"/>
</dbReference>
<feature type="domain" description="DUF218" evidence="1">
    <location>
        <begin position="48"/>
        <end position="168"/>
    </location>
</feature>
<reference evidence="2" key="1">
    <citation type="submission" date="2020-03" db="EMBL/GenBank/DDBJ databases">
        <title>Draft sequencing of Paenibacilllus sp. S3N08.</title>
        <authorList>
            <person name="Kim D.-U."/>
        </authorList>
    </citation>
    <scope>NUCLEOTIDE SEQUENCE</scope>
    <source>
        <strain evidence="2">S3N08</strain>
    </source>
</reference>
<accession>A0ABX0JE72</accession>
<evidence type="ECO:0000313" key="2">
    <source>
        <dbReference type="EMBL" id="NHN31995.1"/>
    </source>
</evidence>
<keyword evidence="3" id="KW-1185">Reference proteome</keyword>
<evidence type="ECO:0000259" key="1">
    <source>
        <dbReference type="Pfam" id="PF02698"/>
    </source>
</evidence>
<dbReference type="Proteomes" id="UP001165962">
    <property type="component" value="Unassembled WGS sequence"/>
</dbReference>
<sequence length="225" mass="24999">MKRPIGRKLLALLALTLVALGGAMGINAHVQEAALPYIYSQQHAPAADAILVLGARVYSNGAVSPILGDRLEVALELKDAGKASRFIVSGDHGQTDYDEVNAMRRFLEQREVLPQDIFMDHAGFSTYESMYRARDIFKAKKVLIVTQQYHLMRAVYTARAMGLDAYGVASDKQDYAFMEHNERREVLARIKDYAFVHLLQPKPTYLGDAIPLTSDGRLTADGLSR</sequence>
<dbReference type="RefSeq" id="WP_166152297.1">
    <property type="nucleotide sequence ID" value="NZ_JAAOIW010000007.1"/>
</dbReference>
<evidence type="ECO:0000313" key="3">
    <source>
        <dbReference type="Proteomes" id="UP001165962"/>
    </source>
</evidence>
<dbReference type="PANTHER" id="PTHR30336:SF6">
    <property type="entry name" value="INTEGRAL MEMBRANE PROTEIN"/>
    <property type="match status" value="1"/>
</dbReference>
<proteinExistence type="predicted"/>
<gene>
    <name evidence="2" type="ORF">G9U52_19345</name>
</gene>
<dbReference type="InterPro" id="IPR051599">
    <property type="entry name" value="Cell_Envelope_Assoc"/>
</dbReference>
<dbReference type="InterPro" id="IPR014729">
    <property type="entry name" value="Rossmann-like_a/b/a_fold"/>
</dbReference>
<dbReference type="Gene3D" id="3.40.50.620">
    <property type="entry name" value="HUPs"/>
    <property type="match status" value="1"/>
</dbReference>
<dbReference type="CDD" id="cd06259">
    <property type="entry name" value="YdcF-like"/>
    <property type="match status" value="1"/>
</dbReference>
<dbReference type="Pfam" id="PF02698">
    <property type="entry name" value="DUF218"/>
    <property type="match status" value="1"/>
</dbReference>
<dbReference type="InterPro" id="IPR003848">
    <property type="entry name" value="DUF218"/>
</dbReference>
<dbReference type="EMBL" id="JAAOIW010000007">
    <property type="protein sequence ID" value="NHN31995.1"/>
    <property type="molecule type" value="Genomic_DNA"/>
</dbReference>
<comment type="caution">
    <text evidence="2">The sequence shown here is derived from an EMBL/GenBank/DDBJ whole genome shotgun (WGS) entry which is preliminary data.</text>
</comment>
<name>A0ABX0JE72_9BACL</name>
<protein>
    <submittedName>
        <fullName evidence="2">DUF218 domain-containing protein</fullName>
    </submittedName>
</protein>